<dbReference type="Proteomes" id="UP001341840">
    <property type="component" value="Unassembled WGS sequence"/>
</dbReference>
<name>A0ABU6WIQ8_9FABA</name>
<proteinExistence type="predicted"/>
<protein>
    <submittedName>
        <fullName evidence="2">Uncharacterized protein</fullName>
    </submittedName>
</protein>
<feature type="compositionally biased region" description="Low complexity" evidence="1">
    <location>
        <begin position="1"/>
        <end position="12"/>
    </location>
</feature>
<sequence>MTTLSSFTTSSSHQPRRKTSLRKRDLYIYDMMRLQQRHHESQGGFFEEDGWLITSNRGVLANGVVVIEVRIKDYGSIKWKDRVFE</sequence>
<evidence type="ECO:0000313" key="2">
    <source>
        <dbReference type="EMBL" id="MED6185749.1"/>
    </source>
</evidence>
<evidence type="ECO:0000313" key="3">
    <source>
        <dbReference type="Proteomes" id="UP001341840"/>
    </source>
</evidence>
<comment type="caution">
    <text evidence="2">The sequence shown here is derived from an EMBL/GenBank/DDBJ whole genome shotgun (WGS) entry which is preliminary data.</text>
</comment>
<organism evidence="2 3">
    <name type="scientific">Stylosanthes scabra</name>
    <dbReference type="NCBI Taxonomy" id="79078"/>
    <lineage>
        <taxon>Eukaryota</taxon>
        <taxon>Viridiplantae</taxon>
        <taxon>Streptophyta</taxon>
        <taxon>Embryophyta</taxon>
        <taxon>Tracheophyta</taxon>
        <taxon>Spermatophyta</taxon>
        <taxon>Magnoliopsida</taxon>
        <taxon>eudicotyledons</taxon>
        <taxon>Gunneridae</taxon>
        <taxon>Pentapetalae</taxon>
        <taxon>rosids</taxon>
        <taxon>fabids</taxon>
        <taxon>Fabales</taxon>
        <taxon>Fabaceae</taxon>
        <taxon>Papilionoideae</taxon>
        <taxon>50 kb inversion clade</taxon>
        <taxon>dalbergioids sensu lato</taxon>
        <taxon>Dalbergieae</taxon>
        <taxon>Pterocarpus clade</taxon>
        <taxon>Stylosanthes</taxon>
    </lineage>
</organism>
<accession>A0ABU6WIQ8</accession>
<evidence type="ECO:0000256" key="1">
    <source>
        <dbReference type="SAM" id="MobiDB-lite"/>
    </source>
</evidence>
<reference evidence="2 3" key="1">
    <citation type="journal article" date="2023" name="Plants (Basel)">
        <title>Bridging the Gap: Combining Genomics and Transcriptomics Approaches to Understand Stylosanthes scabra, an Orphan Legume from the Brazilian Caatinga.</title>
        <authorList>
            <person name="Ferreira-Neto J.R.C."/>
            <person name="da Silva M.D."/>
            <person name="Binneck E."/>
            <person name="de Melo N.F."/>
            <person name="da Silva R.H."/>
            <person name="de Melo A.L.T.M."/>
            <person name="Pandolfi V."/>
            <person name="Bustamante F.O."/>
            <person name="Brasileiro-Vidal A.C."/>
            <person name="Benko-Iseppon A.M."/>
        </authorList>
    </citation>
    <scope>NUCLEOTIDE SEQUENCE [LARGE SCALE GENOMIC DNA]</scope>
    <source>
        <tissue evidence="2">Leaves</tissue>
    </source>
</reference>
<feature type="region of interest" description="Disordered" evidence="1">
    <location>
        <begin position="1"/>
        <end position="21"/>
    </location>
</feature>
<dbReference type="EMBL" id="JASCZI010181770">
    <property type="protein sequence ID" value="MED6185749.1"/>
    <property type="molecule type" value="Genomic_DNA"/>
</dbReference>
<gene>
    <name evidence="2" type="ORF">PIB30_060119</name>
</gene>
<keyword evidence="3" id="KW-1185">Reference proteome</keyword>